<dbReference type="OrthoDB" id="10253878at2759"/>
<dbReference type="EMBL" id="KI440843">
    <property type="protein sequence ID" value="ERT01536.1"/>
    <property type="molecule type" value="Genomic_DNA"/>
</dbReference>
<dbReference type="PANTHER" id="PTHR12184">
    <property type="entry name" value="UBIQUINOL-CYTOCHROME C REDUCTASE COMPLEX ASSEMBLY FACTOR 1 FAMILY MEMBER"/>
    <property type="match status" value="1"/>
</dbReference>
<dbReference type="STRING" id="1391915.U7Q4B0"/>
<protein>
    <recommendedName>
        <fullName evidence="3">Ubiquinol-cytochrome c chaperone domain-containing protein</fullName>
    </recommendedName>
</protein>
<reference evidence="5" key="1">
    <citation type="journal article" date="2014" name="Genome Announc.">
        <title>Genome sequence of the pathogenic fungus Sporothrix schenckii (ATCC 58251).</title>
        <authorList>
            <person name="Cuomo C.A."/>
            <person name="Rodriguez-Del Valle N."/>
            <person name="Perez-Sanchez L."/>
            <person name="Abouelleil A."/>
            <person name="Goldberg J."/>
            <person name="Young S."/>
            <person name="Zeng Q."/>
            <person name="Birren B.W."/>
        </authorList>
    </citation>
    <scope>NUCLEOTIDE SEQUENCE [LARGE SCALE GENOMIC DNA]</scope>
    <source>
        <strain evidence="5">ATCC 58251 / de Perez 2211183</strain>
    </source>
</reference>
<dbReference type="PANTHER" id="PTHR12184:SF1">
    <property type="entry name" value="UBIQUINOL-CYTOCHROME-C REDUCTASE COMPLEX ASSEMBLY FACTOR 1"/>
    <property type="match status" value="1"/>
</dbReference>
<evidence type="ECO:0000256" key="1">
    <source>
        <dbReference type="ARBA" id="ARBA00006407"/>
    </source>
</evidence>
<gene>
    <name evidence="4" type="ORF">HMPREF1624_02787</name>
</gene>
<evidence type="ECO:0000313" key="4">
    <source>
        <dbReference type="EMBL" id="ERT01536.1"/>
    </source>
</evidence>
<accession>U7Q4B0</accession>
<dbReference type="eggNOG" id="KOG2873">
    <property type="taxonomic scope" value="Eukaryota"/>
</dbReference>
<sequence>MVRSSCRPCAGASAAITRCARPATRQTRGLSQAVWAQELQNSPIQSQQPRPARTPRPRRSSSVSAPARNFHTTSTSASIAGRLGDMARSAISRTAEPYGAFGVTRAIYQKCTRPAAYDISEETRRNDQVPTTEDGEELGVGGGVWHDEFNLLPSFSTWSQVTMLHMYLVITRLRCFDKEAHQLWQSMLSDHFFQEAEDKMDRLHHITSRGLRQRHLQDLFMAWRGVIVAYDEGVVRGDAVLAAAVWRNLFKAHPDVDLRHLAAVVAWMRRSLAQLDRMQDEGLILHAGAGIFGWAPPTMDLAAVDEPATKELGLLMQQAVRKEETSTDGSAKVVASA</sequence>
<proteinExistence type="inferred from homology"/>
<evidence type="ECO:0000259" key="3">
    <source>
        <dbReference type="Pfam" id="PF03981"/>
    </source>
</evidence>
<dbReference type="HOGENOM" id="CLU_053729_0_0_1"/>
<dbReference type="InterPro" id="IPR021150">
    <property type="entry name" value="Ubiq_cyt_c_chap"/>
</dbReference>
<evidence type="ECO:0000313" key="5">
    <source>
        <dbReference type="Proteomes" id="UP000018087"/>
    </source>
</evidence>
<dbReference type="Pfam" id="PF03981">
    <property type="entry name" value="Ubiq_cyt_C_chap"/>
    <property type="match status" value="1"/>
</dbReference>
<organism evidence="4 5">
    <name type="scientific">Sporothrix schenckii (strain ATCC 58251 / de Perez 2211183)</name>
    <name type="common">Rose-picker's disease fungus</name>
    <dbReference type="NCBI Taxonomy" id="1391915"/>
    <lineage>
        <taxon>Eukaryota</taxon>
        <taxon>Fungi</taxon>
        <taxon>Dikarya</taxon>
        <taxon>Ascomycota</taxon>
        <taxon>Pezizomycotina</taxon>
        <taxon>Sordariomycetes</taxon>
        <taxon>Sordariomycetidae</taxon>
        <taxon>Ophiostomatales</taxon>
        <taxon>Ophiostomataceae</taxon>
        <taxon>Sporothrix</taxon>
    </lineage>
</organism>
<dbReference type="AlphaFoldDB" id="U7Q4B0"/>
<keyword evidence="5" id="KW-1185">Reference proteome</keyword>
<dbReference type="Proteomes" id="UP000018087">
    <property type="component" value="Unassembled WGS sequence"/>
</dbReference>
<comment type="similarity">
    <text evidence="1">Belongs to the CBP3 family.</text>
</comment>
<dbReference type="GO" id="GO:0005739">
    <property type="term" value="C:mitochondrion"/>
    <property type="evidence" value="ECO:0007669"/>
    <property type="project" value="TreeGrafter"/>
</dbReference>
<name>U7Q4B0_SPOS1</name>
<evidence type="ECO:0000256" key="2">
    <source>
        <dbReference type="SAM" id="MobiDB-lite"/>
    </source>
</evidence>
<feature type="domain" description="Ubiquinol-cytochrome c chaperone" evidence="3">
    <location>
        <begin position="148"/>
        <end position="284"/>
    </location>
</feature>
<feature type="region of interest" description="Disordered" evidence="2">
    <location>
        <begin position="39"/>
        <end position="81"/>
    </location>
</feature>
<dbReference type="InterPro" id="IPR007129">
    <property type="entry name" value="Ubiqinol_cyt_c_chaperone_CPB3"/>
</dbReference>
<dbReference type="GO" id="GO:0034551">
    <property type="term" value="P:mitochondrial respiratory chain complex III assembly"/>
    <property type="evidence" value="ECO:0007669"/>
    <property type="project" value="TreeGrafter"/>
</dbReference>